<evidence type="ECO:0000256" key="1">
    <source>
        <dbReference type="SAM" id="Phobius"/>
    </source>
</evidence>
<evidence type="ECO:0000313" key="3">
    <source>
        <dbReference type="Proteomes" id="UP000596063"/>
    </source>
</evidence>
<reference evidence="2 3" key="1">
    <citation type="submission" date="2020-12" db="EMBL/GenBank/DDBJ databases">
        <authorList>
            <person name="Shan Y."/>
        </authorList>
    </citation>
    <scope>NUCLEOTIDE SEQUENCE [LARGE SCALE GENOMIC DNA]</scope>
    <source>
        <strain evidence="3">csc3.9</strain>
    </source>
</reference>
<feature type="transmembrane region" description="Helical" evidence="1">
    <location>
        <begin position="144"/>
        <end position="163"/>
    </location>
</feature>
<name>A0A7T4QZI4_9GAMM</name>
<accession>A0A7T4QZI4</accession>
<dbReference type="EMBL" id="CP066167">
    <property type="protein sequence ID" value="QQD17695.1"/>
    <property type="molecule type" value="Genomic_DNA"/>
</dbReference>
<keyword evidence="1" id="KW-1133">Transmembrane helix</keyword>
<keyword evidence="1" id="KW-0812">Transmembrane</keyword>
<dbReference type="Proteomes" id="UP000596063">
    <property type="component" value="Chromosome"/>
</dbReference>
<keyword evidence="3" id="KW-1185">Reference proteome</keyword>
<dbReference type="AlphaFoldDB" id="A0A7T4QZI4"/>
<evidence type="ECO:0000313" key="2">
    <source>
        <dbReference type="EMBL" id="QQD17695.1"/>
    </source>
</evidence>
<dbReference type="KEGG" id="snan:I6N98_15315"/>
<feature type="transmembrane region" description="Helical" evidence="1">
    <location>
        <begin position="12"/>
        <end position="31"/>
    </location>
</feature>
<gene>
    <name evidence="2" type="ORF">I6N98_15315</name>
</gene>
<proteinExistence type="predicted"/>
<sequence>MFSLLLRLPLAAKSGLVAALICAIAGLTLLLTSMTASKQILLETTQLIGQQWTTQLASQAQHALLRNDRVSLQAILQDYISNPLITYGSIENARQETVAEAGLWQEDDLNYEAGVADDGILGRVQLSLSKDTIANEIRDLGKTLLILTAILASLSYALVAVPMRRIESHLELARQRLAQPLRDDEPEYRGDDSLGRLLHEIHNPQIRLTELEDDRFRDYYLIHCHWQGLATLKEQMSPDAFRTHRRTTLARAEAIARLYQGEMVIRRHDALTLRFFDISGCDHPLFRALCCADLFQKLDKALKTRCGVARVCCDGDSWEWAASESETIERLHISTAEGRYTWLDNNCRDHERIDAWSNRRGGQITSMKAPYSDLLARQQTQLKNLSLESLQRSAEAAQEQTD</sequence>
<keyword evidence="1" id="KW-0472">Membrane</keyword>
<organism evidence="2 3">
    <name type="scientific">Spongiibacter nanhainus</name>
    <dbReference type="NCBI Taxonomy" id="2794344"/>
    <lineage>
        <taxon>Bacteria</taxon>
        <taxon>Pseudomonadati</taxon>
        <taxon>Pseudomonadota</taxon>
        <taxon>Gammaproteobacteria</taxon>
        <taxon>Cellvibrionales</taxon>
        <taxon>Spongiibacteraceae</taxon>
        <taxon>Spongiibacter</taxon>
    </lineage>
</organism>
<protein>
    <submittedName>
        <fullName evidence="2">Uncharacterized protein</fullName>
    </submittedName>
</protein>
<dbReference type="RefSeq" id="WP_198569194.1">
    <property type="nucleotide sequence ID" value="NZ_CP066167.1"/>
</dbReference>